<comment type="caution">
    <text evidence="4">The sequence shown here is derived from an EMBL/GenBank/DDBJ whole genome shotgun (WGS) entry which is preliminary data.</text>
</comment>
<reference evidence="4 5" key="1">
    <citation type="submission" date="2018-11" db="EMBL/GenBank/DDBJ databases">
        <title>Genome sequences of Natronomonas sp. CBA1133.</title>
        <authorList>
            <person name="Roh S.W."/>
            <person name="Cha I.-T."/>
        </authorList>
    </citation>
    <scope>NUCLEOTIDE SEQUENCE [LARGE SCALE GENOMIC DNA]</scope>
    <source>
        <strain evidence="4 5">CBA1133</strain>
    </source>
</reference>
<keyword evidence="1 2" id="KW-0129">CBS domain</keyword>
<protein>
    <submittedName>
        <fullName evidence="4">CBS domain-containing protein</fullName>
    </submittedName>
</protein>
<evidence type="ECO:0000259" key="3">
    <source>
        <dbReference type="PROSITE" id="PS51371"/>
    </source>
</evidence>
<dbReference type="PROSITE" id="PS51371">
    <property type="entry name" value="CBS"/>
    <property type="match status" value="2"/>
</dbReference>
<dbReference type="SMART" id="SM00116">
    <property type="entry name" value="CBS"/>
    <property type="match status" value="2"/>
</dbReference>
<dbReference type="AlphaFoldDB" id="A0AAJ4R6M4"/>
<dbReference type="Gene3D" id="3.10.580.10">
    <property type="entry name" value="CBS-domain"/>
    <property type="match status" value="1"/>
</dbReference>
<name>A0AAJ4R6M4_9EURY</name>
<evidence type="ECO:0000313" key="4">
    <source>
        <dbReference type="EMBL" id="RNJ25533.1"/>
    </source>
</evidence>
<dbReference type="RefSeq" id="WP_075937797.1">
    <property type="nucleotide sequence ID" value="NZ_BDJH01000002.1"/>
</dbReference>
<dbReference type="InterPro" id="IPR000644">
    <property type="entry name" value="CBS_dom"/>
</dbReference>
<dbReference type="Pfam" id="PF00571">
    <property type="entry name" value="CBS"/>
    <property type="match status" value="2"/>
</dbReference>
<gene>
    <name evidence="4" type="ORF">Nmn1133_01750</name>
</gene>
<organism evidence="4 5">
    <name type="scientific">Halosegnis longus</name>
    <dbReference type="NCBI Taxonomy" id="2216012"/>
    <lineage>
        <taxon>Archaea</taxon>
        <taxon>Methanobacteriati</taxon>
        <taxon>Methanobacteriota</taxon>
        <taxon>Stenosarchaea group</taxon>
        <taxon>Halobacteria</taxon>
        <taxon>Halobacteriales</taxon>
        <taxon>Natronomonadaceae</taxon>
        <taxon>Halosegnis</taxon>
    </lineage>
</organism>
<keyword evidence="5" id="KW-1185">Reference proteome</keyword>
<feature type="domain" description="CBS" evidence="3">
    <location>
        <begin position="75"/>
        <end position="132"/>
    </location>
</feature>
<dbReference type="Proteomes" id="UP000270581">
    <property type="component" value="Unassembled WGS sequence"/>
</dbReference>
<dbReference type="InterPro" id="IPR046342">
    <property type="entry name" value="CBS_dom_sf"/>
</dbReference>
<dbReference type="SUPFAM" id="SSF54631">
    <property type="entry name" value="CBS-domain pair"/>
    <property type="match status" value="1"/>
</dbReference>
<dbReference type="EMBL" id="RJJC01000001">
    <property type="protein sequence ID" value="RNJ25533.1"/>
    <property type="molecule type" value="Genomic_DNA"/>
</dbReference>
<evidence type="ECO:0000256" key="1">
    <source>
        <dbReference type="ARBA" id="ARBA00023122"/>
    </source>
</evidence>
<evidence type="ECO:0000313" key="5">
    <source>
        <dbReference type="Proteomes" id="UP000270581"/>
    </source>
</evidence>
<dbReference type="PANTHER" id="PTHR43080">
    <property type="entry name" value="CBS DOMAIN-CONTAINING PROTEIN CBSX3, MITOCHONDRIAL"/>
    <property type="match status" value="1"/>
</dbReference>
<feature type="domain" description="CBS" evidence="3">
    <location>
        <begin position="10"/>
        <end position="68"/>
    </location>
</feature>
<evidence type="ECO:0000256" key="2">
    <source>
        <dbReference type="PROSITE-ProRule" id="PRU00703"/>
    </source>
</evidence>
<dbReference type="CDD" id="cd09836">
    <property type="entry name" value="CBS_pair_arch"/>
    <property type="match status" value="1"/>
</dbReference>
<proteinExistence type="predicted"/>
<dbReference type="InterPro" id="IPR051257">
    <property type="entry name" value="Diverse_CBS-Domain"/>
</dbReference>
<dbReference type="PANTHER" id="PTHR43080:SF2">
    <property type="entry name" value="CBS DOMAIN-CONTAINING PROTEIN"/>
    <property type="match status" value="1"/>
</dbReference>
<accession>A0AAJ4R6M4</accession>
<sequence length="134" mass="14054">MDDIFVARLMSTDLKTVTPDTLVEQAAKLMIDSEVGSVLVVEDDNQLAGILTRTDFVHIVAGQEPKDQTPVSAYMSDTPVTISAQASVADAADLMVESGVHHLPVVDDDAGLIGIVTTTDLAAHIAGLDRSVPA</sequence>